<dbReference type="GO" id="GO:0008270">
    <property type="term" value="F:zinc ion binding"/>
    <property type="evidence" value="ECO:0007669"/>
    <property type="project" value="UniProtKB-KW"/>
</dbReference>
<proteinExistence type="predicted"/>
<keyword evidence="1" id="KW-0479">Metal-binding</keyword>
<keyword evidence="1" id="KW-0863">Zinc-finger</keyword>
<dbReference type="PROSITE" id="PS50157">
    <property type="entry name" value="ZINC_FINGER_C2H2_2"/>
    <property type="match status" value="1"/>
</dbReference>
<accession>A0AAN7SLH7</accession>
<keyword evidence="1" id="KW-0862">Zinc</keyword>
<protein>
    <recommendedName>
        <fullName evidence="3">C2H2-type domain-containing protein</fullName>
    </recommendedName>
</protein>
<evidence type="ECO:0000259" key="3">
    <source>
        <dbReference type="PROSITE" id="PS50157"/>
    </source>
</evidence>
<feature type="compositionally biased region" description="Polar residues" evidence="2">
    <location>
        <begin position="287"/>
        <end position="298"/>
    </location>
</feature>
<feature type="domain" description="C2H2-type" evidence="3">
    <location>
        <begin position="162"/>
        <end position="190"/>
    </location>
</feature>
<dbReference type="Proteomes" id="UP001353858">
    <property type="component" value="Unassembled WGS sequence"/>
</dbReference>
<dbReference type="InterPro" id="IPR013087">
    <property type="entry name" value="Znf_C2H2_type"/>
</dbReference>
<dbReference type="AlphaFoldDB" id="A0AAN7SLH7"/>
<evidence type="ECO:0000313" key="4">
    <source>
        <dbReference type="EMBL" id="KAK4885509.1"/>
    </source>
</evidence>
<evidence type="ECO:0000256" key="2">
    <source>
        <dbReference type="SAM" id="MobiDB-lite"/>
    </source>
</evidence>
<sequence>MSSSSKQVLTSDGVVVAAKKCKFEIIYLPTKSTTRINVLQNLKLTPMSDCCTSIDAVLQHPFPINQIEDVIADIQSHCGVTLLKNVCDELHEQLTPSTYSRSSLTSLPDPFHEVMDISCTCHDIQNTQVCLEHVGCEIVPDVNVKSLESSTADDLSGPVDAKVCNQCGHVFTRSDNLKRHLQNSCKGVAPNDEVKKRKFEDGGESSSKKKIDDNQEVIVNVRCNECQEDVLKAHYRGHLRSNRHKINACRFIDDEAAFDTLQEPDEECGEEDKQPDAEFENFDGFESSANWDSSTLPPQFSDPIDLDELINNHVHDI</sequence>
<evidence type="ECO:0000256" key="1">
    <source>
        <dbReference type="PROSITE-ProRule" id="PRU00042"/>
    </source>
</evidence>
<gene>
    <name evidence="4" type="ORF">RN001_001780</name>
</gene>
<dbReference type="Gene3D" id="3.30.160.60">
    <property type="entry name" value="Classic Zinc Finger"/>
    <property type="match status" value="1"/>
</dbReference>
<comment type="caution">
    <text evidence="4">The sequence shown here is derived from an EMBL/GenBank/DDBJ whole genome shotgun (WGS) entry which is preliminary data.</text>
</comment>
<reference evidence="5" key="1">
    <citation type="submission" date="2023-01" db="EMBL/GenBank/DDBJ databases">
        <title>Key to firefly adult light organ development and bioluminescence: homeobox transcription factors regulate luciferase expression and transportation to peroxisome.</title>
        <authorList>
            <person name="Fu X."/>
        </authorList>
    </citation>
    <scope>NUCLEOTIDE SEQUENCE [LARGE SCALE GENOMIC DNA]</scope>
</reference>
<keyword evidence="5" id="KW-1185">Reference proteome</keyword>
<organism evidence="4 5">
    <name type="scientific">Aquatica leii</name>
    <dbReference type="NCBI Taxonomy" id="1421715"/>
    <lineage>
        <taxon>Eukaryota</taxon>
        <taxon>Metazoa</taxon>
        <taxon>Ecdysozoa</taxon>
        <taxon>Arthropoda</taxon>
        <taxon>Hexapoda</taxon>
        <taxon>Insecta</taxon>
        <taxon>Pterygota</taxon>
        <taxon>Neoptera</taxon>
        <taxon>Endopterygota</taxon>
        <taxon>Coleoptera</taxon>
        <taxon>Polyphaga</taxon>
        <taxon>Elateriformia</taxon>
        <taxon>Elateroidea</taxon>
        <taxon>Lampyridae</taxon>
        <taxon>Luciolinae</taxon>
        <taxon>Aquatica</taxon>
    </lineage>
</organism>
<dbReference type="EMBL" id="JARPUR010000001">
    <property type="protein sequence ID" value="KAK4885509.1"/>
    <property type="molecule type" value="Genomic_DNA"/>
</dbReference>
<name>A0AAN7SLH7_9COLE</name>
<evidence type="ECO:0000313" key="5">
    <source>
        <dbReference type="Proteomes" id="UP001353858"/>
    </source>
</evidence>
<feature type="region of interest" description="Disordered" evidence="2">
    <location>
        <begin position="283"/>
        <end position="303"/>
    </location>
</feature>